<feature type="transmembrane region" description="Helical" evidence="6">
    <location>
        <begin position="43"/>
        <end position="61"/>
    </location>
</feature>
<feature type="transmembrane region" description="Helical" evidence="6">
    <location>
        <begin position="386"/>
        <end position="405"/>
    </location>
</feature>
<dbReference type="EMBL" id="JARKHS020010628">
    <property type="protein sequence ID" value="KAK8778543.1"/>
    <property type="molecule type" value="Genomic_DNA"/>
</dbReference>
<feature type="transmembrane region" description="Helical" evidence="6">
    <location>
        <begin position="147"/>
        <end position="166"/>
    </location>
</feature>
<name>A0AAQ4EVP7_AMBAM</name>
<evidence type="ECO:0000256" key="5">
    <source>
        <dbReference type="SAM" id="MobiDB-lite"/>
    </source>
</evidence>
<protein>
    <submittedName>
        <fullName evidence="7">Uncharacterized protein</fullName>
    </submittedName>
</protein>
<comment type="subcellular location">
    <subcellularLocation>
        <location evidence="1">Membrane</location>
        <topology evidence="1">Multi-pass membrane protein</topology>
    </subcellularLocation>
</comment>
<evidence type="ECO:0000256" key="6">
    <source>
        <dbReference type="SAM" id="Phobius"/>
    </source>
</evidence>
<evidence type="ECO:0000256" key="4">
    <source>
        <dbReference type="ARBA" id="ARBA00023136"/>
    </source>
</evidence>
<keyword evidence="3 6" id="KW-1133">Transmembrane helix</keyword>
<dbReference type="Proteomes" id="UP001321473">
    <property type="component" value="Unassembled WGS sequence"/>
</dbReference>
<organism evidence="7 8">
    <name type="scientific">Amblyomma americanum</name>
    <name type="common">Lone star tick</name>
    <dbReference type="NCBI Taxonomy" id="6943"/>
    <lineage>
        <taxon>Eukaryota</taxon>
        <taxon>Metazoa</taxon>
        <taxon>Ecdysozoa</taxon>
        <taxon>Arthropoda</taxon>
        <taxon>Chelicerata</taxon>
        <taxon>Arachnida</taxon>
        <taxon>Acari</taxon>
        <taxon>Parasitiformes</taxon>
        <taxon>Ixodida</taxon>
        <taxon>Ixodoidea</taxon>
        <taxon>Ixodidae</taxon>
        <taxon>Amblyomminae</taxon>
        <taxon>Amblyomma</taxon>
    </lineage>
</organism>
<keyword evidence="2 6" id="KW-0812">Transmembrane</keyword>
<dbReference type="Gene3D" id="1.20.1250.20">
    <property type="entry name" value="MFS general substrate transporter like domains"/>
    <property type="match status" value="1"/>
</dbReference>
<feature type="transmembrane region" description="Helical" evidence="6">
    <location>
        <begin position="412"/>
        <end position="433"/>
    </location>
</feature>
<feature type="transmembrane region" description="Helical" evidence="6">
    <location>
        <begin position="439"/>
        <end position="465"/>
    </location>
</feature>
<comment type="caution">
    <text evidence="7">The sequence shown here is derived from an EMBL/GenBank/DDBJ whole genome shotgun (WGS) entry which is preliminary data.</text>
</comment>
<feature type="compositionally biased region" description="Polar residues" evidence="5">
    <location>
        <begin position="1"/>
        <end position="14"/>
    </location>
</feature>
<feature type="region of interest" description="Disordered" evidence="5">
    <location>
        <begin position="1"/>
        <end position="28"/>
    </location>
</feature>
<evidence type="ECO:0000256" key="3">
    <source>
        <dbReference type="ARBA" id="ARBA00022989"/>
    </source>
</evidence>
<feature type="transmembrane region" description="Helical" evidence="6">
    <location>
        <begin position="238"/>
        <end position="261"/>
    </location>
</feature>
<evidence type="ECO:0000256" key="1">
    <source>
        <dbReference type="ARBA" id="ARBA00004141"/>
    </source>
</evidence>
<reference evidence="7 8" key="1">
    <citation type="journal article" date="2023" name="Arcadia Sci">
        <title>De novo assembly of a long-read Amblyomma americanum tick genome.</title>
        <authorList>
            <person name="Chou S."/>
            <person name="Poskanzer K.E."/>
            <person name="Rollins M."/>
            <person name="Thuy-Boun P.S."/>
        </authorList>
    </citation>
    <scope>NUCLEOTIDE SEQUENCE [LARGE SCALE GENOMIC DNA]</scope>
    <source>
        <strain evidence="7">F_SG_1</strain>
        <tissue evidence="7">Salivary glands</tissue>
    </source>
</reference>
<feature type="transmembrane region" description="Helical" evidence="6">
    <location>
        <begin position="208"/>
        <end position="226"/>
    </location>
</feature>
<evidence type="ECO:0000256" key="2">
    <source>
        <dbReference type="ARBA" id="ARBA00022692"/>
    </source>
</evidence>
<dbReference type="SUPFAM" id="SSF103473">
    <property type="entry name" value="MFS general substrate transporter"/>
    <property type="match status" value="1"/>
</dbReference>
<accession>A0AAQ4EVP7</accession>
<feature type="transmembrane region" description="Helical" evidence="6">
    <location>
        <begin position="359"/>
        <end position="380"/>
    </location>
</feature>
<feature type="transmembrane region" description="Helical" evidence="6">
    <location>
        <begin position="267"/>
        <end position="284"/>
    </location>
</feature>
<sequence length="581" mass="63631">MQGALSQRESTVKAQNLPRPPGGRVPETNAAELLPFGHGRYQVVCLLNSVLAGATLFYHLFTVRLTTQVMDHWCRPPDAFANLSAAEWKELAIPLEEDGSRSRCTRRDPPDAGDDANVLRCREWDFDYSYHGYNVVSEWQLVCERSWLLVVSYYIYFTSSVIWLPVLGRAADRVGRKIVVTLSAPPLIISSFGSVLTRSFLFFSTMRLVMSATTAALAVVLLVALYEATESSHRATFCIGSLALSFMCSIVPFLIVAHLQLDWQTCYLVLMVPTSLHVALFYTVDESYRWLMATWHTKAAERVALRAAQMNDASLDHCWAAMGKAVEVLPVHDVSGDTAVKRQRASSIFSKELIGRSLLLSYIWSTFNFAYTLTILSGAFPLNAAASLVGASFILPLFAVCYWAVCHVGVKATFSACSLVISVASLLLAGTHAALEGTYLATALVLSLRVAITVNVSLCLYLPLLCYPTKARMPQNALKTCVVASRCMGLSFSFAVGRLVGNTGELLMRHYAPDQLLELGAAIQGALLALAAVATQFLPDLSAEERCAKAPSTQSSRKEGFIALQNTLVPLPKGPVRRHKQ</sequence>
<evidence type="ECO:0000313" key="8">
    <source>
        <dbReference type="Proteomes" id="UP001321473"/>
    </source>
</evidence>
<dbReference type="AlphaFoldDB" id="A0AAQ4EVP7"/>
<keyword evidence="4 6" id="KW-0472">Membrane</keyword>
<proteinExistence type="predicted"/>
<keyword evidence="8" id="KW-1185">Reference proteome</keyword>
<evidence type="ECO:0000313" key="7">
    <source>
        <dbReference type="EMBL" id="KAK8778543.1"/>
    </source>
</evidence>
<feature type="transmembrane region" description="Helical" evidence="6">
    <location>
        <begin position="178"/>
        <end position="196"/>
    </location>
</feature>
<dbReference type="InterPro" id="IPR036259">
    <property type="entry name" value="MFS_trans_sf"/>
</dbReference>
<dbReference type="PANTHER" id="PTHR24064">
    <property type="entry name" value="SOLUTE CARRIER FAMILY 22 MEMBER"/>
    <property type="match status" value="1"/>
</dbReference>
<gene>
    <name evidence="7" type="ORF">V5799_020117</name>
</gene>
<dbReference type="GO" id="GO:0016020">
    <property type="term" value="C:membrane"/>
    <property type="evidence" value="ECO:0007669"/>
    <property type="project" value="UniProtKB-SubCell"/>
</dbReference>